<keyword evidence="3" id="KW-1185">Reference proteome</keyword>
<reference evidence="2 3" key="1">
    <citation type="journal article" date="2018" name="Nat. Ecol. Evol.">
        <title>Pezizomycetes genomes reveal the molecular basis of ectomycorrhizal truffle lifestyle.</title>
        <authorList>
            <person name="Murat C."/>
            <person name="Payen T."/>
            <person name="Noel B."/>
            <person name="Kuo A."/>
            <person name="Morin E."/>
            <person name="Chen J."/>
            <person name="Kohler A."/>
            <person name="Krizsan K."/>
            <person name="Balestrini R."/>
            <person name="Da Silva C."/>
            <person name="Montanini B."/>
            <person name="Hainaut M."/>
            <person name="Levati E."/>
            <person name="Barry K.W."/>
            <person name="Belfiori B."/>
            <person name="Cichocki N."/>
            <person name="Clum A."/>
            <person name="Dockter R.B."/>
            <person name="Fauchery L."/>
            <person name="Guy J."/>
            <person name="Iotti M."/>
            <person name="Le Tacon F."/>
            <person name="Lindquist E.A."/>
            <person name="Lipzen A."/>
            <person name="Malagnac F."/>
            <person name="Mello A."/>
            <person name="Molinier V."/>
            <person name="Miyauchi S."/>
            <person name="Poulain J."/>
            <person name="Riccioni C."/>
            <person name="Rubini A."/>
            <person name="Sitrit Y."/>
            <person name="Splivallo R."/>
            <person name="Traeger S."/>
            <person name="Wang M."/>
            <person name="Zifcakova L."/>
            <person name="Wipf D."/>
            <person name="Zambonelli A."/>
            <person name="Paolocci F."/>
            <person name="Nowrousian M."/>
            <person name="Ottonello S."/>
            <person name="Baldrian P."/>
            <person name="Spatafora J.W."/>
            <person name="Henrissat B."/>
            <person name="Nagy L.G."/>
            <person name="Aury J.M."/>
            <person name="Wincker P."/>
            <person name="Grigoriev I.V."/>
            <person name="Bonfante P."/>
            <person name="Martin F.M."/>
        </authorList>
    </citation>
    <scope>NUCLEOTIDE SEQUENCE [LARGE SCALE GENOMIC DNA]</scope>
    <source>
        <strain evidence="2 3">120613-1</strain>
    </source>
</reference>
<feature type="non-terminal residue" evidence="2">
    <location>
        <position position="1"/>
    </location>
</feature>
<evidence type="ECO:0000313" key="3">
    <source>
        <dbReference type="Proteomes" id="UP000276215"/>
    </source>
</evidence>
<evidence type="ECO:0000313" key="2">
    <source>
        <dbReference type="EMBL" id="RPA96253.1"/>
    </source>
</evidence>
<name>A0A3N4JDB1_9PEZI</name>
<sequence>EFVTVIEGICADGSSLKSTIILKTEEFIVEWFHRIRGIPEDILFNHLHNGWNDEKTAQTYLGRNFSERSITAYNMQGAY</sequence>
<dbReference type="InterPro" id="IPR004875">
    <property type="entry name" value="DDE_SF_endonuclease_dom"/>
</dbReference>
<protein>
    <recommendedName>
        <fullName evidence="1">DDE-1 domain-containing protein</fullName>
    </recommendedName>
</protein>
<gene>
    <name evidence="2" type="ORF">L873DRAFT_1926050</name>
</gene>
<proteinExistence type="predicted"/>
<dbReference type="AlphaFoldDB" id="A0A3N4JDB1"/>
<evidence type="ECO:0000259" key="1">
    <source>
        <dbReference type="Pfam" id="PF03184"/>
    </source>
</evidence>
<dbReference type="GO" id="GO:0003676">
    <property type="term" value="F:nucleic acid binding"/>
    <property type="evidence" value="ECO:0007669"/>
    <property type="project" value="InterPro"/>
</dbReference>
<organism evidence="2 3">
    <name type="scientific">Choiromyces venosus 120613-1</name>
    <dbReference type="NCBI Taxonomy" id="1336337"/>
    <lineage>
        <taxon>Eukaryota</taxon>
        <taxon>Fungi</taxon>
        <taxon>Dikarya</taxon>
        <taxon>Ascomycota</taxon>
        <taxon>Pezizomycotina</taxon>
        <taxon>Pezizomycetes</taxon>
        <taxon>Pezizales</taxon>
        <taxon>Tuberaceae</taxon>
        <taxon>Choiromyces</taxon>
    </lineage>
</organism>
<feature type="domain" description="DDE-1" evidence="1">
    <location>
        <begin position="3"/>
        <end position="69"/>
    </location>
</feature>
<dbReference type="OrthoDB" id="2917041at2759"/>
<accession>A0A3N4JDB1</accession>
<dbReference type="Proteomes" id="UP000276215">
    <property type="component" value="Unassembled WGS sequence"/>
</dbReference>
<dbReference type="EMBL" id="ML120416">
    <property type="protein sequence ID" value="RPA96253.1"/>
    <property type="molecule type" value="Genomic_DNA"/>
</dbReference>
<dbReference type="Pfam" id="PF03184">
    <property type="entry name" value="DDE_1"/>
    <property type="match status" value="1"/>
</dbReference>